<dbReference type="SUPFAM" id="SSF103481">
    <property type="entry name" value="Multidrug resistance efflux transporter EmrE"/>
    <property type="match status" value="1"/>
</dbReference>
<name>A0A382VYG9_9ZZZZ</name>
<feature type="transmembrane region" description="Helical" evidence="1">
    <location>
        <begin position="18"/>
        <end position="43"/>
    </location>
</feature>
<dbReference type="EMBL" id="UINC01155582">
    <property type="protein sequence ID" value="SVD51519.1"/>
    <property type="molecule type" value="Genomic_DNA"/>
</dbReference>
<dbReference type="InterPro" id="IPR037185">
    <property type="entry name" value="EmrE-like"/>
</dbReference>
<dbReference type="Pfam" id="PF00892">
    <property type="entry name" value="EamA"/>
    <property type="match status" value="1"/>
</dbReference>
<feature type="transmembrane region" description="Helical" evidence="1">
    <location>
        <begin position="76"/>
        <end position="97"/>
    </location>
</feature>
<evidence type="ECO:0000313" key="3">
    <source>
        <dbReference type="EMBL" id="SVD51519.1"/>
    </source>
</evidence>
<keyword evidence="1" id="KW-1133">Transmembrane helix</keyword>
<dbReference type="Gene3D" id="1.10.3730.20">
    <property type="match status" value="1"/>
</dbReference>
<proteinExistence type="predicted"/>
<feature type="non-terminal residue" evidence="3">
    <location>
        <position position="1"/>
    </location>
</feature>
<accession>A0A382VYG9</accession>
<feature type="domain" description="EamA" evidence="2">
    <location>
        <begin position="3"/>
        <end position="91"/>
    </location>
</feature>
<dbReference type="GO" id="GO:0016020">
    <property type="term" value="C:membrane"/>
    <property type="evidence" value="ECO:0007669"/>
    <property type="project" value="InterPro"/>
</dbReference>
<gene>
    <name evidence="3" type="ORF">METZ01_LOCUS404373</name>
</gene>
<dbReference type="AlphaFoldDB" id="A0A382VYG9"/>
<evidence type="ECO:0000256" key="1">
    <source>
        <dbReference type="SAM" id="Phobius"/>
    </source>
</evidence>
<keyword evidence="1" id="KW-0812">Transmembrane</keyword>
<protein>
    <recommendedName>
        <fullName evidence="2">EamA domain-containing protein</fullName>
    </recommendedName>
</protein>
<dbReference type="InterPro" id="IPR000620">
    <property type="entry name" value="EamA_dom"/>
</dbReference>
<keyword evidence="1" id="KW-0472">Membrane</keyword>
<sequence length="100" mass="10181">GLLVAALVMGEGLLPETLLGWGILVAIGLLIHSGGQGLITVAFRHLSASFASVALLATPVLAALFGWLFLGETLTLLQTLGCAAVLTGIALSQRFGVAKK</sequence>
<reference evidence="3" key="1">
    <citation type="submission" date="2018-05" db="EMBL/GenBank/DDBJ databases">
        <authorList>
            <person name="Lanie J.A."/>
            <person name="Ng W.-L."/>
            <person name="Kazmierczak K.M."/>
            <person name="Andrzejewski T.M."/>
            <person name="Davidsen T.M."/>
            <person name="Wayne K.J."/>
            <person name="Tettelin H."/>
            <person name="Glass J.I."/>
            <person name="Rusch D."/>
            <person name="Podicherti R."/>
            <person name="Tsui H.-C.T."/>
            <person name="Winkler M.E."/>
        </authorList>
    </citation>
    <scope>NUCLEOTIDE SEQUENCE</scope>
</reference>
<organism evidence="3">
    <name type="scientific">marine metagenome</name>
    <dbReference type="NCBI Taxonomy" id="408172"/>
    <lineage>
        <taxon>unclassified sequences</taxon>
        <taxon>metagenomes</taxon>
        <taxon>ecological metagenomes</taxon>
    </lineage>
</organism>
<feature type="transmembrane region" description="Helical" evidence="1">
    <location>
        <begin position="50"/>
        <end position="70"/>
    </location>
</feature>
<evidence type="ECO:0000259" key="2">
    <source>
        <dbReference type="Pfam" id="PF00892"/>
    </source>
</evidence>